<organism evidence="3 4">
    <name type="scientific">Candidatus Methylumidiphilus alinenensis</name>
    <dbReference type="NCBI Taxonomy" id="2202197"/>
    <lineage>
        <taxon>Bacteria</taxon>
        <taxon>Pseudomonadati</taxon>
        <taxon>Pseudomonadota</taxon>
        <taxon>Gammaproteobacteria</taxon>
        <taxon>Methylococcales</taxon>
        <taxon>Candidatus Methylumidiphilus</taxon>
    </lineage>
</organism>
<gene>
    <name evidence="3" type="ORF">DM484_30875</name>
</gene>
<dbReference type="Pfam" id="PF03781">
    <property type="entry name" value="FGE-sulfatase"/>
    <property type="match status" value="1"/>
</dbReference>
<sequence length="191" mass="21614">WLNERLKEIAAQRLKSFTSHPKREPPQTRSVLETESVFSSPEQSFWQGLADGRLTVTLPSEAEWEYAARGVDERRYPWGHSPDPEKANYSDTGLRETSAVGCFPAGISPFGIEDLSGNVWEWTRGIYKGYPYPEQGEKRQQQENLKAGGDQVLRGGSFGSDQGRVRCASRRSREPGYRRSDFGFRIVLSPL</sequence>
<dbReference type="GO" id="GO:0120147">
    <property type="term" value="F:formylglycine-generating oxidase activity"/>
    <property type="evidence" value="ECO:0007669"/>
    <property type="project" value="TreeGrafter"/>
</dbReference>
<proteinExistence type="predicted"/>
<feature type="non-terminal residue" evidence="3">
    <location>
        <position position="1"/>
    </location>
</feature>
<reference evidence="3 4" key="1">
    <citation type="journal article" date="2018" name="Aquat. Microb. Ecol.">
        <title>Gammaproteobacterial methanotrophs dominate.</title>
        <authorList>
            <person name="Rissanen A.J."/>
            <person name="Saarenheimo J."/>
            <person name="Tiirola M."/>
            <person name="Peura S."/>
            <person name="Aalto S.L."/>
            <person name="Karvinen A."/>
            <person name="Nykanen H."/>
        </authorList>
    </citation>
    <scope>NUCLEOTIDE SEQUENCE [LARGE SCALE GENOMIC DNA]</scope>
    <source>
        <strain evidence="3">AMbin10</strain>
    </source>
</reference>
<dbReference type="Gene3D" id="3.90.1580.10">
    <property type="entry name" value="paralog of FGE (formylglycine-generating enzyme)"/>
    <property type="match status" value="1"/>
</dbReference>
<evidence type="ECO:0000256" key="1">
    <source>
        <dbReference type="SAM" id="MobiDB-lite"/>
    </source>
</evidence>
<comment type="caution">
    <text evidence="3">The sequence shown here is derived from an EMBL/GenBank/DDBJ whole genome shotgun (WGS) entry which is preliminary data.</text>
</comment>
<accession>A0A2W4QC58</accession>
<dbReference type="Proteomes" id="UP000249396">
    <property type="component" value="Unassembled WGS sequence"/>
</dbReference>
<dbReference type="InterPro" id="IPR042095">
    <property type="entry name" value="SUMF_sf"/>
</dbReference>
<evidence type="ECO:0000313" key="3">
    <source>
        <dbReference type="EMBL" id="PZN68796.1"/>
    </source>
</evidence>
<dbReference type="SUPFAM" id="SSF56436">
    <property type="entry name" value="C-type lectin-like"/>
    <property type="match status" value="1"/>
</dbReference>
<feature type="region of interest" description="Disordered" evidence="1">
    <location>
        <begin position="13"/>
        <end position="34"/>
    </location>
</feature>
<protein>
    <recommendedName>
        <fullName evidence="2">Sulfatase-modifying factor enzyme-like domain-containing protein</fullName>
    </recommendedName>
</protein>
<dbReference type="PANTHER" id="PTHR23150">
    <property type="entry name" value="SULFATASE MODIFYING FACTOR 1, 2"/>
    <property type="match status" value="1"/>
</dbReference>
<dbReference type="InterPro" id="IPR005532">
    <property type="entry name" value="SUMF_dom"/>
</dbReference>
<evidence type="ECO:0000259" key="2">
    <source>
        <dbReference type="Pfam" id="PF03781"/>
    </source>
</evidence>
<feature type="region of interest" description="Disordered" evidence="1">
    <location>
        <begin position="149"/>
        <end position="175"/>
    </location>
</feature>
<dbReference type="PANTHER" id="PTHR23150:SF19">
    <property type="entry name" value="FORMYLGLYCINE-GENERATING ENZYME"/>
    <property type="match status" value="1"/>
</dbReference>
<evidence type="ECO:0000313" key="4">
    <source>
        <dbReference type="Proteomes" id="UP000249396"/>
    </source>
</evidence>
<name>A0A2W4QC58_9GAMM</name>
<dbReference type="EMBL" id="QJPH01000595">
    <property type="protein sequence ID" value="PZN68796.1"/>
    <property type="molecule type" value="Genomic_DNA"/>
</dbReference>
<feature type="domain" description="Sulfatase-modifying factor enzyme-like" evidence="2">
    <location>
        <begin position="57"/>
        <end position="187"/>
    </location>
</feature>
<dbReference type="AlphaFoldDB" id="A0A2W4QC58"/>
<dbReference type="InterPro" id="IPR016187">
    <property type="entry name" value="CTDL_fold"/>
</dbReference>
<dbReference type="InterPro" id="IPR051043">
    <property type="entry name" value="Sulfatase_Mod_Factor_Kinase"/>
</dbReference>